<feature type="transmembrane region" description="Helical" evidence="8">
    <location>
        <begin position="16"/>
        <end position="40"/>
    </location>
</feature>
<keyword evidence="3" id="KW-0547">Nucleotide-binding</keyword>
<dbReference type="GO" id="GO:0030253">
    <property type="term" value="P:protein secretion by the type I secretion system"/>
    <property type="evidence" value="ECO:0007669"/>
    <property type="project" value="InterPro"/>
</dbReference>
<accession>A0A3P1STI1</accession>
<dbReference type="InterPro" id="IPR010128">
    <property type="entry name" value="ATPase_T1SS_PrtD-like"/>
</dbReference>
<feature type="transmembrane region" description="Helical" evidence="8">
    <location>
        <begin position="52"/>
        <end position="72"/>
    </location>
</feature>
<evidence type="ECO:0000256" key="8">
    <source>
        <dbReference type="SAM" id="Phobius"/>
    </source>
</evidence>
<evidence type="ECO:0000313" key="12">
    <source>
        <dbReference type="Proteomes" id="UP000267535"/>
    </source>
</evidence>
<evidence type="ECO:0000256" key="2">
    <source>
        <dbReference type="ARBA" id="ARBA00022692"/>
    </source>
</evidence>
<dbReference type="SMART" id="SM00382">
    <property type="entry name" value="AAA"/>
    <property type="match status" value="1"/>
</dbReference>
<dbReference type="Gene3D" id="1.20.1560.10">
    <property type="entry name" value="ABC transporter type 1, transmembrane domain"/>
    <property type="match status" value="1"/>
</dbReference>
<dbReference type="GO" id="GO:0016887">
    <property type="term" value="F:ATP hydrolysis activity"/>
    <property type="evidence" value="ECO:0007669"/>
    <property type="project" value="InterPro"/>
</dbReference>
<keyword evidence="6 8" id="KW-0472">Membrane</keyword>
<dbReference type="InterPro" id="IPR017871">
    <property type="entry name" value="ABC_transporter-like_CS"/>
</dbReference>
<dbReference type="PANTHER" id="PTHR24221">
    <property type="entry name" value="ATP-BINDING CASSETTE SUB-FAMILY B"/>
    <property type="match status" value="1"/>
</dbReference>
<dbReference type="EMBL" id="RQXV01000002">
    <property type="protein sequence ID" value="RRD00514.1"/>
    <property type="molecule type" value="Genomic_DNA"/>
</dbReference>
<feature type="domain" description="ABC transporter" evidence="9">
    <location>
        <begin position="329"/>
        <end position="562"/>
    </location>
</feature>
<feature type="transmembrane region" description="Helical" evidence="8">
    <location>
        <begin position="250"/>
        <end position="277"/>
    </location>
</feature>
<comment type="subcellular location">
    <subcellularLocation>
        <location evidence="1">Cell membrane</location>
        <topology evidence="1">Multi-pass membrane protein</topology>
    </subcellularLocation>
</comment>
<keyword evidence="5 8" id="KW-1133">Transmembrane helix</keyword>
<evidence type="ECO:0000256" key="1">
    <source>
        <dbReference type="ARBA" id="ARBA00004651"/>
    </source>
</evidence>
<dbReference type="Proteomes" id="UP000267535">
    <property type="component" value="Unassembled WGS sequence"/>
</dbReference>
<dbReference type="RefSeq" id="WP_124925095.1">
    <property type="nucleotide sequence ID" value="NZ_BMOH01000003.1"/>
</dbReference>
<dbReference type="InterPro" id="IPR003593">
    <property type="entry name" value="AAA+_ATPase"/>
</dbReference>
<evidence type="ECO:0000256" key="6">
    <source>
        <dbReference type="ARBA" id="ARBA00023136"/>
    </source>
</evidence>
<keyword evidence="12" id="KW-1185">Reference proteome</keyword>
<evidence type="ECO:0000256" key="5">
    <source>
        <dbReference type="ARBA" id="ARBA00022989"/>
    </source>
</evidence>
<dbReference type="GO" id="GO:0030256">
    <property type="term" value="C:type I protein secretion system complex"/>
    <property type="evidence" value="ECO:0007669"/>
    <property type="project" value="InterPro"/>
</dbReference>
<proteinExistence type="predicted"/>
<dbReference type="PROSITE" id="PS50929">
    <property type="entry name" value="ABC_TM1F"/>
    <property type="match status" value="1"/>
</dbReference>
<keyword evidence="4" id="KW-0067">ATP-binding</keyword>
<evidence type="ECO:0000313" key="11">
    <source>
        <dbReference type="EMBL" id="RRD00514.1"/>
    </source>
</evidence>
<evidence type="ECO:0000259" key="9">
    <source>
        <dbReference type="PROSITE" id="PS50893"/>
    </source>
</evidence>
<dbReference type="InterPro" id="IPR003439">
    <property type="entry name" value="ABC_transporter-like_ATP-bd"/>
</dbReference>
<protein>
    <submittedName>
        <fullName evidence="11">Type I secretion system permease/ATPase</fullName>
    </submittedName>
</protein>
<evidence type="ECO:0000259" key="10">
    <source>
        <dbReference type="PROSITE" id="PS50929"/>
    </source>
</evidence>
<feature type="transmembrane region" description="Helical" evidence="8">
    <location>
        <begin position="141"/>
        <end position="170"/>
    </location>
</feature>
<sequence>MANESVFTRVFKSIRFGLASVLGISFFINLLMLASPLYMLQVYDRILTSRSVDTLVLLTIIVVAALATIGFLEAVRSGLMAKISHWMSQALSGETLNVSIKRTLRLEQPANVQSLRDLDTVRGFLTSPTVYPLVDAPWSTIYLAAIFLLHPLLGWIALGGALVLLVIAIANDIGTRKRQLAANETAMAALQQAESTVRNADAVVAMGMAPHLIDCWNRANNASLEQQAVAGRRSAVLVSISKFIRLSLQVAILGTGAFLAIGGEISAGAIIAASILVGRALSPVDQAIVTWRSALAARAAYNRLKTHFHNQLDENEKMSLPEPKGDLCVEALNFAFPGTGEAILKGIQFNLTAGETLALIGPSGSGKTTLVRLILGNLHPLSGHARLDGMDTEQWESADRGQYIGYLPQDVELFAGSVRQNIARMTEGDTGQVIEAARLADVHELIMRLPQGYDTQIGAQGMALSGGQRQRIGLARALYGKPRLVVLDEPNANLDQAGDEALAKVLDTLRDHKVTTIIISHRPTVFEWVTKVAVLQDGSLRAFGPKEDVFNKAAAAQKATPARKMSPPTMTYKMETPDVIK</sequence>
<comment type="caution">
    <text evidence="11">The sequence shown here is derived from an EMBL/GenBank/DDBJ whole genome shotgun (WGS) entry which is preliminary data.</text>
</comment>
<dbReference type="GO" id="GO:0005886">
    <property type="term" value="C:plasma membrane"/>
    <property type="evidence" value="ECO:0007669"/>
    <property type="project" value="UniProtKB-SubCell"/>
</dbReference>
<dbReference type="PROSITE" id="PS50893">
    <property type="entry name" value="ABC_TRANSPORTER_2"/>
    <property type="match status" value="1"/>
</dbReference>
<dbReference type="InterPro" id="IPR011527">
    <property type="entry name" value="ABC1_TM_dom"/>
</dbReference>
<dbReference type="AlphaFoldDB" id="A0A3P1STI1"/>
<dbReference type="InterPro" id="IPR027417">
    <property type="entry name" value="P-loop_NTPase"/>
</dbReference>
<dbReference type="Gene3D" id="3.40.50.300">
    <property type="entry name" value="P-loop containing nucleotide triphosphate hydrolases"/>
    <property type="match status" value="1"/>
</dbReference>
<evidence type="ECO:0000256" key="7">
    <source>
        <dbReference type="SAM" id="MobiDB-lite"/>
    </source>
</evidence>
<evidence type="ECO:0000256" key="4">
    <source>
        <dbReference type="ARBA" id="ARBA00022840"/>
    </source>
</evidence>
<dbReference type="OrthoDB" id="9806127at2"/>
<dbReference type="Pfam" id="PF00664">
    <property type="entry name" value="ABC_membrane"/>
    <property type="match status" value="1"/>
</dbReference>
<dbReference type="Pfam" id="PF00005">
    <property type="entry name" value="ABC_tran"/>
    <property type="match status" value="1"/>
</dbReference>
<dbReference type="GO" id="GO:0005524">
    <property type="term" value="F:ATP binding"/>
    <property type="evidence" value="ECO:0007669"/>
    <property type="project" value="UniProtKB-KW"/>
</dbReference>
<dbReference type="GO" id="GO:0034040">
    <property type="term" value="F:ATPase-coupled lipid transmembrane transporter activity"/>
    <property type="evidence" value="ECO:0007669"/>
    <property type="project" value="TreeGrafter"/>
</dbReference>
<evidence type="ECO:0000256" key="3">
    <source>
        <dbReference type="ARBA" id="ARBA00022741"/>
    </source>
</evidence>
<dbReference type="PROSITE" id="PS00211">
    <property type="entry name" value="ABC_TRANSPORTER_1"/>
    <property type="match status" value="1"/>
</dbReference>
<feature type="domain" description="ABC transmembrane type-1" evidence="10">
    <location>
        <begin position="21"/>
        <end position="296"/>
    </location>
</feature>
<dbReference type="PANTHER" id="PTHR24221:SF248">
    <property type="entry name" value="ABC TRANSPORTER TRANSMEMBRANE REGION"/>
    <property type="match status" value="1"/>
</dbReference>
<dbReference type="GO" id="GO:0140359">
    <property type="term" value="F:ABC-type transporter activity"/>
    <property type="evidence" value="ECO:0007669"/>
    <property type="project" value="InterPro"/>
</dbReference>
<gene>
    <name evidence="11" type="ORF">EHS89_05330</name>
</gene>
<feature type="region of interest" description="Disordered" evidence="7">
    <location>
        <begin position="560"/>
        <end position="581"/>
    </location>
</feature>
<organism evidence="11 12">
    <name type="scientific">Amphritea balenae</name>
    <dbReference type="NCBI Taxonomy" id="452629"/>
    <lineage>
        <taxon>Bacteria</taxon>
        <taxon>Pseudomonadati</taxon>
        <taxon>Pseudomonadota</taxon>
        <taxon>Gammaproteobacteria</taxon>
        <taxon>Oceanospirillales</taxon>
        <taxon>Oceanospirillaceae</taxon>
        <taxon>Amphritea</taxon>
    </lineage>
</organism>
<dbReference type="InterPro" id="IPR039421">
    <property type="entry name" value="Type_1_exporter"/>
</dbReference>
<dbReference type="SUPFAM" id="SSF90123">
    <property type="entry name" value="ABC transporter transmembrane region"/>
    <property type="match status" value="1"/>
</dbReference>
<reference evidence="11 12" key="1">
    <citation type="submission" date="2018-11" db="EMBL/GenBank/DDBJ databases">
        <title>The draft genome sequence of Amphritea balenae JAMM 1525T.</title>
        <authorList>
            <person name="Fang Z."/>
            <person name="Zhang Y."/>
            <person name="Han X."/>
        </authorList>
    </citation>
    <scope>NUCLEOTIDE SEQUENCE [LARGE SCALE GENOMIC DNA]</scope>
    <source>
        <strain evidence="11 12">JAMM 1525</strain>
    </source>
</reference>
<name>A0A3P1STI1_9GAMM</name>
<keyword evidence="2 8" id="KW-0812">Transmembrane</keyword>
<dbReference type="SUPFAM" id="SSF52540">
    <property type="entry name" value="P-loop containing nucleoside triphosphate hydrolases"/>
    <property type="match status" value="1"/>
</dbReference>
<dbReference type="InterPro" id="IPR036640">
    <property type="entry name" value="ABC1_TM_sf"/>
</dbReference>
<dbReference type="NCBIfam" id="TIGR01842">
    <property type="entry name" value="type_I_sec_PrtD"/>
    <property type="match status" value="1"/>
</dbReference>